<dbReference type="PANTHER" id="PTHR33022:SF13">
    <property type="entry name" value="UBIQUITIN-LIKE PROTEASE FAMILY PROFILE DOMAIN-CONTAINING PROTEIN"/>
    <property type="match status" value="1"/>
</dbReference>
<name>A0A2G2WCB3_CAPBA</name>
<evidence type="ECO:0000313" key="3">
    <source>
        <dbReference type="Proteomes" id="UP000224567"/>
    </source>
</evidence>
<evidence type="ECO:0000313" key="2">
    <source>
        <dbReference type="EMBL" id="PHT42809.1"/>
    </source>
</evidence>
<sequence>MGNPFDVQYAKRIAQQNIGILDYNLFVAAYTEYLSNGLQVPNNELDAGLLRKRYVSILRKYGEAKAQKPYASDIKDPRQPKPNFVAPDEEELVHTE</sequence>
<keyword evidence="3" id="KW-1185">Reference proteome</keyword>
<organism evidence="2 3">
    <name type="scientific">Capsicum baccatum</name>
    <name type="common">Peruvian pepper</name>
    <dbReference type="NCBI Taxonomy" id="33114"/>
    <lineage>
        <taxon>Eukaryota</taxon>
        <taxon>Viridiplantae</taxon>
        <taxon>Streptophyta</taxon>
        <taxon>Embryophyta</taxon>
        <taxon>Tracheophyta</taxon>
        <taxon>Spermatophyta</taxon>
        <taxon>Magnoliopsida</taxon>
        <taxon>eudicotyledons</taxon>
        <taxon>Gunneridae</taxon>
        <taxon>Pentapetalae</taxon>
        <taxon>asterids</taxon>
        <taxon>lamiids</taxon>
        <taxon>Solanales</taxon>
        <taxon>Solanaceae</taxon>
        <taxon>Solanoideae</taxon>
        <taxon>Capsiceae</taxon>
        <taxon>Capsicum</taxon>
    </lineage>
</organism>
<feature type="region of interest" description="Disordered" evidence="1">
    <location>
        <begin position="64"/>
        <end position="96"/>
    </location>
</feature>
<comment type="caution">
    <text evidence="2">The sequence shown here is derived from an EMBL/GenBank/DDBJ whole genome shotgun (WGS) entry which is preliminary data.</text>
</comment>
<evidence type="ECO:0000256" key="1">
    <source>
        <dbReference type="SAM" id="MobiDB-lite"/>
    </source>
</evidence>
<gene>
    <name evidence="2" type="ORF">CQW23_16834</name>
</gene>
<reference evidence="3" key="2">
    <citation type="journal article" date="2017" name="J. Anim. Genet.">
        <title>Multiple reference genome sequences of hot pepper reveal the massive evolution of plant disease resistance genes by retroduplication.</title>
        <authorList>
            <person name="Kim S."/>
            <person name="Park J."/>
            <person name="Yeom S.-I."/>
            <person name="Kim Y.-M."/>
            <person name="Seo E."/>
            <person name="Kim K.-T."/>
            <person name="Kim M.-S."/>
            <person name="Lee J.M."/>
            <person name="Cheong K."/>
            <person name="Shin H.-S."/>
            <person name="Kim S.-B."/>
            <person name="Han K."/>
            <person name="Lee J."/>
            <person name="Park M."/>
            <person name="Lee H.-A."/>
            <person name="Lee H.-Y."/>
            <person name="Lee Y."/>
            <person name="Oh S."/>
            <person name="Lee J.H."/>
            <person name="Choi E."/>
            <person name="Choi E."/>
            <person name="Lee S.E."/>
            <person name="Jeon J."/>
            <person name="Kim H."/>
            <person name="Choi G."/>
            <person name="Song H."/>
            <person name="Lee J."/>
            <person name="Lee S.-C."/>
            <person name="Kwon J.-K."/>
            <person name="Lee H.-Y."/>
            <person name="Koo N."/>
            <person name="Hong Y."/>
            <person name="Kim R.W."/>
            <person name="Kang W.-H."/>
            <person name="Huh J.H."/>
            <person name="Kang B.-C."/>
            <person name="Yang T.-J."/>
            <person name="Lee Y.-H."/>
            <person name="Bennetzen J.L."/>
            <person name="Choi D."/>
        </authorList>
    </citation>
    <scope>NUCLEOTIDE SEQUENCE [LARGE SCALE GENOMIC DNA]</scope>
    <source>
        <strain evidence="3">cv. PBC81</strain>
    </source>
</reference>
<dbReference type="EMBL" id="MLFT02000007">
    <property type="protein sequence ID" value="PHT42809.1"/>
    <property type="molecule type" value="Genomic_DNA"/>
</dbReference>
<feature type="compositionally biased region" description="Acidic residues" evidence="1">
    <location>
        <begin position="87"/>
        <end position="96"/>
    </location>
</feature>
<protein>
    <submittedName>
        <fullName evidence="2">Uncharacterized protein</fullName>
    </submittedName>
</protein>
<dbReference type="Proteomes" id="UP000224567">
    <property type="component" value="Unassembled WGS sequence"/>
</dbReference>
<proteinExistence type="predicted"/>
<accession>A0A2G2WCB3</accession>
<dbReference type="PANTHER" id="PTHR33022">
    <property type="entry name" value="DUF1985 DOMAIN-CONTAINING PROTEIN"/>
    <property type="match status" value="1"/>
</dbReference>
<reference evidence="2 3" key="1">
    <citation type="journal article" date="2017" name="Genome Biol.">
        <title>New reference genome sequences of hot pepper reveal the massive evolution of plant disease-resistance genes by retroduplication.</title>
        <authorList>
            <person name="Kim S."/>
            <person name="Park J."/>
            <person name="Yeom S.I."/>
            <person name="Kim Y.M."/>
            <person name="Seo E."/>
            <person name="Kim K.T."/>
            <person name="Kim M.S."/>
            <person name="Lee J.M."/>
            <person name="Cheong K."/>
            <person name="Shin H.S."/>
            <person name="Kim S.B."/>
            <person name="Han K."/>
            <person name="Lee J."/>
            <person name="Park M."/>
            <person name="Lee H.A."/>
            <person name="Lee H.Y."/>
            <person name="Lee Y."/>
            <person name="Oh S."/>
            <person name="Lee J.H."/>
            <person name="Choi E."/>
            <person name="Choi E."/>
            <person name="Lee S.E."/>
            <person name="Jeon J."/>
            <person name="Kim H."/>
            <person name="Choi G."/>
            <person name="Song H."/>
            <person name="Lee J."/>
            <person name="Lee S.C."/>
            <person name="Kwon J.K."/>
            <person name="Lee H.Y."/>
            <person name="Koo N."/>
            <person name="Hong Y."/>
            <person name="Kim R.W."/>
            <person name="Kang W.H."/>
            <person name="Huh J.H."/>
            <person name="Kang B.C."/>
            <person name="Yang T.J."/>
            <person name="Lee Y.H."/>
            <person name="Bennetzen J.L."/>
            <person name="Choi D."/>
        </authorList>
    </citation>
    <scope>NUCLEOTIDE SEQUENCE [LARGE SCALE GENOMIC DNA]</scope>
    <source>
        <strain evidence="3">cv. PBC81</strain>
    </source>
</reference>
<dbReference type="OrthoDB" id="1291327at2759"/>
<dbReference type="AlphaFoldDB" id="A0A2G2WCB3"/>